<feature type="transmembrane region" description="Helical" evidence="9">
    <location>
        <begin position="137"/>
        <end position="157"/>
    </location>
</feature>
<dbReference type="AlphaFoldDB" id="A0AAD4PZW6"/>
<keyword evidence="6" id="KW-0560">Oxidoreductase</keyword>
<comment type="caution">
    <text evidence="13">The sequence shown here is derived from an EMBL/GenBank/DDBJ whole genome shotgun (WGS) entry which is preliminary data.</text>
</comment>
<feature type="domain" description="Ferric oxidoreductase" evidence="10">
    <location>
        <begin position="99"/>
        <end position="214"/>
    </location>
</feature>
<dbReference type="SUPFAM" id="SSF52343">
    <property type="entry name" value="Ferredoxin reductase-like, C-terminal NADP-linked domain"/>
    <property type="match status" value="1"/>
</dbReference>
<evidence type="ECO:0000256" key="2">
    <source>
        <dbReference type="ARBA" id="ARBA00022448"/>
    </source>
</evidence>
<feature type="domain" description="FAD-binding 8" evidence="11">
    <location>
        <begin position="261"/>
        <end position="327"/>
    </location>
</feature>
<name>A0AAD4PZW6_9EURO</name>
<dbReference type="GO" id="GO:0005886">
    <property type="term" value="C:plasma membrane"/>
    <property type="evidence" value="ECO:0007669"/>
    <property type="project" value="TreeGrafter"/>
</dbReference>
<dbReference type="EMBL" id="JAJTJA010000004">
    <property type="protein sequence ID" value="KAH8700219.1"/>
    <property type="molecule type" value="Genomic_DNA"/>
</dbReference>
<feature type="transmembrane region" description="Helical" evidence="9">
    <location>
        <begin position="61"/>
        <end position="78"/>
    </location>
</feature>
<dbReference type="Pfam" id="PF01794">
    <property type="entry name" value="Ferric_reduct"/>
    <property type="match status" value="1"/>
</dbReference>
<keyword evidence="8 9" id="KW-0472">Membrane</keyword>
<protein>
    <submittedName>
        <fullName evidence="13">Ferric reductase NAD binding domain-containing protein</fullName>
    </submittedName>
</protein>
<feature type="transmembrane region" description="Helical" evidence="9">
    <location>
        <begin position="17"/>
        <end position="40"/>
    </location>
</feature>
<dbReference type="InterPro" id="IPR013130">
    <property type="entry name" value="Fe3_Rdtase_TM_dom"/>
</dbReference>
<evidence type="ECO:0000256" key="7">
    <source>
        <dbReference type="ARBA" id="ARBA00023065"/>
    </source>
</evidence>
<evidence type="ECO:0000256" key="3">
    <source>
        <dbReference type="ARBA" id="ARBA00022692"/>
    </source>
</evidence>
<evidence type="ECO:0000256" key="8">
    <source>
        <dbReference type="ARBA" id="ARBA00023136"/>
    </source>
</evidence>
<dbReference type="PANTHER" id="PTHR32361">
    <property type="entry name" value="FERRIC/CUPRIC REDUCTASE TRANSMEMBRANE COMPONENT"/>
    <property type="match status" value="1"/>
</dbReference>
<evidence type="ECO:0000256" key="6">
    <source>
        <dbReference type="ARBA" id="ARBA00023002"/>
    </source>
</evidence>
<feature type="transmembrane region" description="Helical" evidence="9">
    <location>
        <begin position="199"/>
        <end position="216"/>
    </location>
</feature>
<evidence type="ECO:0000259" key="11">
    <source>
        <dbReference type="Pfam" id="PF08022"/>
    </source>
</evidence>
<reference evidence="13" key="1">
    <citation type="submission" date="2021-12" db="EMBL/GenBank/DDBJ databases">
        <title>Convergent genome expansion in fungi linked to evolution of root-endophyte symbiosis.</title>
        <authorList>
            <consortium name="DOE Joint Genome Institute"/>
            <person name="Ke Y.-H."/>
            <person name="Bonito G."/>
            <person name="Liao H.-L."/>
            <person name="Looney B."/>
            <person name="Rojas-Flechas A."/>
            <person name="Nash J."/>
            <person name="Hameed K."/>
            <person name="Schadt C."/>
            <person name="Martin F."/>
            <person name="Crous P.W."/>
            <person name="Miettinen O."/>
            <person name="Magnuson J.K."/>
            <person name="Labbe J."/>
            <person name="Jacobson D."/>
            <person name="Doktycz M.J."/>
            <person name="Veneault-Fourrey C."/>
            <person name="Kuo A."/>
            <person name="Mondo S."/>
            <person name="Calhoun S."/>
            <person name="Riley R."/>
            <person name="Ohm R."/>
            <person name="LaButti K."/>
            <person name="Andreopoulos B."/>
            <person name="Pangilinan J."/>
            <person name="Nolan M."/>
            <person name="Tritt A."/>
            <person name="Clum A."/>
            <person name="Lipzen A."/>
            <person name="Daum C."/>
            <person name="Barry K."/>
            <person name="Grigoriev I.V."/>
            <person name="Vilgalys R."/>
        </authorList>
    </citation>
    <scope>NUCLEOTIDE SEQUENCE</scope>
    <source>
        <strain evidence="13">PMI_201</strain>
    </source>
</reference>
<dbReference type="GO" id="GO:0000293">
    <property type="term" value="F:ferric-chelate reductase activity"/>
    <property type="evidence" value="ECO:0007669"/>
    <property type="project" value="UniProtKB-ARBA"/>
</dbReference>
<accession>A0AAD4PZW6</accession>
<feature type="domain" description="Ferric reductase NAD binding" evidence="12">
    <location>
        <begin position="349"/>
        <end position="503"/>
    </location>
</feature>
<dbReference type="Pfam" id="PF08022">
    <property type="entry name" value="FAD_binding_8"/>
    <property type="match status" value="1"/>
</dbReference>
<feature type="transmembrane region" description="Helical" evidence="9">
    <location>
        <begin position="98"/>
        <end position="116"/>
    </location>
</feature>
<dbReference type="GO" id="GO:0006879">
    <property type="term" value="P:intracellular iron ion homeostasis"/>
    <property type="evidence" value="ECO:0007669"/>
    <property type="project" value="TreeGrafter"/>
</dbReference>
<evidence type="ECO:0000256" key="5">
    <source>
        <dbReference type="ARBA" id="ARBA00022989"/>
    </source>
</evidence>
<dbReference type="Proteomes" id="UP001201262">
    <property type="component" value="Unassembled WGS sequence"/>
</dbReference>
<evidence type="ECO:0000259" key="10">
    <source>
        <dbReference type="Pfam" id="PF01794"/>
    </source>
</evidence>
<dbReference type="GO" id="GO:0015677">
    <property type="term" value="P:copper ion import"/>
    <property type="evidence" value="ECO:0007669"/>
    <property type="project" value="TreeGrafter"/>
</dbReference>
<evidence type="ECO:0000313" key="14">
    <source>
        <dbReference type="Proteomes" id="UP001201262"/>
    </source>
</evidence>
<dbReference type="PANTHER" id="PTHR32361:SF9">
    <property type="entry name" value="FERRIC REDUCTASE TRANSMEMBRANE COMPONENT 3-RELATED"/>
    <property type="match status" value="1"/>
</dbReference>
<organism evidence="13 14">
    <name type="scientific">Talaromyces proteolyticus</name>
    <dbReference type="NCBI Taxonomy" id="1131652"/>
    <lineage>
        <taxon>Eukaryota</taxon>
        <taxon>Fungi</taxon>
        <taxon>Dikarya</taxon>
        <taxon>Ascomycota</taxon>
        <taxon>Pezizomycotina</taxon>
        <taxon>Eurotiomycetes</taxon>
        <taxon>Eurotiomycetidae</taxon>
        <taxon>Eurotiales</taxon>
        <taxon>Trichocomaceae</taxon>
        <taxon>Talaromyces</taxon>
        <taxon>Talaromyces sect. Bacilispori</taxon>
    </lineage>
</organism>
<dbReference type="InterPro" id="IPR013112">
    <property type="entry name" value="FAD-bd_8"/>
</dbReference>
<keyword evidence="14" id="KW-1185">Reference proteome</keyword>
<dbReference type="CDD" id="cd06186">
    <property type="entry name" value="NOX_Duox_like_FAD_NADP"/>
    <property type="match status" value="1"/>
</dbReference>
<sequence length="525" mass="58909">MSSKQLRQSQNAWSNKYFAIAVGAIMVIFIIVHWVNVVCIKLGPRKPGRVRRLLFRLPRTVLGLGIDRFLLYFVYWMINLTLILTNVDLHTLNYVAKRLGWISVANFVLLVFLALRNTPLAPLSGWSYEKLRPLHKTAGYTCITTSMLHATVYLSAWSEAGELGNMAEMQNFAGAIAGLAMVIIGLSTIGWLVRKSYEVFYMIHVVLFVLILIMIGMHRPKISTSTLAIIIFTASMWFSDRLLRLAKLCWYLPGNHAAVTAMSDGALRVKLNRSVHCAPGSHAFLWVPSIRLIETHPFTMVSTKPAEFLVRVQDGFTHKLYELAKKEPGKLLRCSVDAGYGQLPNFMDFERIVLVSGGSGASFTFAIALHVMKTCAASNSTKTIDFIWSIGYLESLGWFKTELDQLQRNPNVHVTIHVTRDDSMMNTSETAMQMADLEKTVNVDVEKAPIHGTDLATTSYLEIKKGRLNISAYLADCIDRCSDDDRVGIAACGPAEMLDTLRQTLGEEKYDSRPSITLHTEEFNW</sequence>
<keyword evidence="2" id="KW-0813">Transport</keyword>
<evidence type="ECO:0000313" key="13">
    <source>
        <dbReference type="EMBL" id="KAH8700219.1"/>
    </source>
</evidence>
<dbReference type="RefSeq" id="XP_046073925.1">
    <property type="nucleotide sequence ID" value="XM_046218033.1"/>
</dbReference>
<proteinExistence type="predicted"/>
<evidence type="ECO:0000256" key="9">
    <source>
        <dbReference type="SAM" id="Phobius"/>
    </source>
</evidence>
<dbReference type="SFLD" id="SFLDS00052">
    <property type="entry name" value="Ferric_Reductase_Domain"/>
    <property type="match status" value="1"/>
</dbReference>
<dbReference type="InterPro" id="IPR013121">
    <property type="entry name" value="Fe_red_NAD-bd_6"/>
</dbReference>
<gene>
    <name evidence="13" type="ORF">BGW36DRAFT_395357</name>
</gene>
<keyword evidence="5 9" id="KW-1133">Transmembrane helix</keyword>
<feature type="transmembrane region" description="Helical" evidence="9">
    <location>
        <begin position="172"/>
        <end position="192"/>
    </location>
</feature>
<evidence type="ECO:0000256" key="4">
    <source>
        <dbReference type="ARBA" id="ARBA00022982"/>
    </source>
</evidence>
<dbReference type="Gene3D" id="3.40.50.80">
    <property type="entry name" value="Nucleotide-binding domain of ferredoxin-NADP reductase (FNR) module"/>
    <property type="match status" value="1"/>
</dbReference>
<dbReference type="GO" id="GO:0006826">
    <property type="term" value="P:iron ion transport"/>
    <property type="evidence" value="ECO:0007669"/>
    <property type="project" value="TreeGrafter"/>
</dbReference>
<dbReference type="InterPro" id="IPR039261">
    <property type="entry name" value="FNR_nucleotide-bd"/>
</dbReference>
<dbReference type="GeneID" id="70248320"/>
<evidence type="ECO:0000259" key="12">
    <source>
        <dbReference type="Pfam" id="PF08030"/>
    </source>
</evidence>
<comment type="subcellular location">
    <subcellularLocation>
        <location evidence="1">Membrane</location>
        <topology evidence="1">Multi-pass membrane protein</topology>
    </subcellularLocation>
</comment>
<dbReference type="InterPro" id="IPR051410">
    <property type="entry name" value="Ferric/Cupric_Reductase"/>
</dbReference>
<keyword evidence="3 9" id="KW-0812">Transmembrane</keyword>
<dbReference type="Pfam" id="PF08030">
    <property type="entry name" value="NAD_binding_6"/>
    <property type="match status" value="1"/>
</dbReference>
<keyword evidence="7" id="KW-0406">Ion transport</keyword>
<dbReference type="SFLD" id="SFLDG01168">
    <property type="entry name" value="Ferric_reductase_subgroup_(FRE"/>
    <property type="match status" value="1"/>
</dbReference>
<keyword evidence="4" id="KW-0249">Electron transport</keyword>
<evidence type="ECO:0000256" key="1">
    <source>
        <dbReference type="ARBA" id="ARBA00004141"/>
    </source>
</evidence>